<evidence type="ECO:0000256" key="2">
    <source>
        <dbReference type="ARBA" id="ARBA00004906"/>
    </source>
</evidence>
<evidence type="ECO:0000256" key="10">
    <source>
        <dbReference type="SAM" id="MobiDB-lite"/>
    </source>
</evidence>
<dbReference type="PANTHER" id="PTHR28672:SF1">
    <property type="entry name" value="ANAPHASE-PROMOTING COMPLEX SUBUNIT 13"/>
    <property type="match status" value="1"/>
</dbReference>
<evidence type="ECO:0000313" key="12">
    <source>
        <dbReference type="Proteomes" id="UP000650467"/>
    </source>
</evidence>
<keyword evidence="5" id="KW-0132">Cell division</keyword>
<dbReference type="GO" id="GO:0051301">
    <property type="term" value="P:cell division"/>
    <property type="evidence" value="ECO:0007669"/>
    <property type="project" value="UniProtKB-KW"/>
</dbReference>
<evidence type="ECO:0000256" key="4">
    <source>
        <dbReference type="ARBA" id="ARBA00013935"/>
    </source>
</evidence>
<feature type="region of interest" description="Disordered" evidence="10">
    <location>
        <begin position="25"/>
        <end position="66"/>
    </location>
</feature>
<keyword evidence="6" id="KW-0498">Mitosis</keyword>
<reference evidence="11" key="1">
    <citation type="journal article" date="2020" name="bioRxiv">
        <title>Comparative genomics of Chlamydomonas.</title>
        <authorList>
            <person name="Craig R.J."/>
            <person name="Hasan A.R."/>
            <person name="Ness R.W."/>
            <person name="Keightley P.D."/>
        </authorList>
    </citation>
    <scope>NUCLEOTIDE SEQUENCE</scope>
    <source>
        <strain evidence="11">SAG 7.73</strain>
    </source>
</reference>
<evidence type="ECO:0000256" key="7">
    <source>
        <dbReference type="ARBA" id="ARBA00022786"/>
    </source>
</evidence>
<dbReference type="AlphaFoldDB" id="A0A835W6L5"/>
<dbReference type="EMBL" id="JAEHOC010000004">
    <property type="protein sequence ID" value="KAG2442482.1"/>
    <property type="molecule type" value="Genomic_DNA"/>
</dbReference>
<comment type="similarity">
    <text evidence="3">Belongs to the APC13 family.</text>
</comment>
<keyword evidence="8" id="KW-0539">Nucleus</keyword>
<evidence type="ECO:0000256" key="1">
    <source>
        <dbReference type="ARBA" id="ARBA00004123"/>
    </source>
</evidence>
<dbReference type="OrthoDB" id="25675at2759"/>
<keyword evidence="7" id="KW-0833">Ubl conjugation pathway</keyword>
<evidence type="ECO:0000313" key="11">
    <source>
        <dbReference type="EMBL" id="KAG2442482.1"/>
    </source>
</evidence>
<sequence length="66" mass="7394">MAALIGNPHLIDVVDEAWARDTLPHDNIQLPEGSMMPEDADDVVGQDSKRDVKRKEKWTELAIQPS</sequence>
<dbReference type="Pfam" id="PF05839">
    <property type="entry name" value="Apc13p"/>
    <property type="match status" value="1"/>
</dbReference>
<keyword evidence="12" id="KW-1185">Reference proteome</keyword>
<evidence type="ECO:0000256" key="9">
    <source>
        <dbReference type="ARBA" id="ARBA00023306"/>
    </source>
</evidence>
<proteinExistence type="inferred from homology"/>
<evidence type="ECO:0000256" key="3">
    <source>
        <dbReference type="ARBA" id="ARBA00006940"/>
    </source>
</evidence>
<name>A0A835W6L5_CHLIN</name>
<dbReference type="Proteomes" id="UP000650467">
    <property type="component" value="Unassembled WGS sequence"/>
</dbReference>
<gene>
    <name evidence="11" type="ORF">HXX76_002568</name>
</gene>
<dbReference type="GO" id="GO:0070979">
    <property type="term" value="P:protein K11-linked ubiquitination"/>
    <property type="evidence" value="ECO:0007669"/>
    <property type="project" value="TreeGrafter"/>
</dbReference>
<protein>
    <recommendedName>
        <fullName evidence="4">Anaphase-promoting complex subunit 13</fullName>
    </recommendedName>
</protein>
<accession>A0A835W6L5</accession>
<comment type="caution">
    <text evidence="11">The sequence shown here is derived from an EMBL/GenBank/DDBJ whole genome shotgun (WGS) entry which is preliminary data.</text>
</comment>
<keyword evidence="9" id="KW-0131">Cell cycle</keyword>
<evidence type="ECO:0000256" key="6">
    <source>
        <dbReference type="ARBA" id="ARBA00022776"/>
    </source>
</evidence>
<feature type="compositionally biased region" description="Basic and acidic residues" evidence="10">
    <location>
        <begin position="47"/>
        <end position="59"/>
    </location>
</feature>
<comment type="pathway">
    <text evidence="2">Protein modification; protein ubiquitination.</text>
</comment>
<organism evidence="11 12">
    <name type="scientific">Chlamydomonas incerta</name>
    <dbReference type="NCBI Taxonomy" id="51695"/>
    <lineage>
        <taxon>Eukaryota</taxon>
        <taxon>Viridiplantae</taxon>
        <taxon>Chlorophyta</taxon>
        <taxon>core chlorophytes</taxon>
        <taxon>Chlorophyceae</taxon>
        <taxon>CS clade</taxon>
        <taxon>Chlamydomonadales</taxon>
        <taxon>Chlamydomonadaceae</taxon>
        <taxon>Chlamydomonas</taxon>
    </lineage>
</organism>
<dbReference type="InterPro" id="IPR008401">
    <property type="entry name" value="Apc13"/>
</dbReference>
<dbReference type="PANTHER" id="PTHR28672">
    <property type="entry name" value="ANAPHASE-PROMOTING COMPLEX SUBUNIT 13"/>
    <property type="match status" value="1"/>
</dbReference>
<dbReference type="GO" id="GO:0005680">
    <property type="term" value="C:anaphase-promoting complex"/>
    <property type="evidence" value="ECO:0007669"/>
    <property type="project" value="InterPro"/>
</dbReference>
<evidence type="ECO:0000256" key="5">
    <source>
        <dbReference type="ARBA" id="ARBA00022618"/>
    </source>
</evidence>
<evidence type="ECO:0000256" key="8">
    <source>
        <dbReference type="ARBA" id="ARBA00023242"/>
    </source>
</evidence>
<comment type="subcellular location">
    <subcellularLocation>
        <location evidence="1">Nucleus</location>
    </subcellularLocation>
</comment>